<dbReference type="RefSeq" id="WP_204654427.1">
    <property type="nucleotide sequence ID" value="NZ_JAFBFD010000027.1"/>
</dbReference>
<dbReference type="SUPFAM" id="SSF81301">
    <property type="entry name" value="Nucleotidyltransferase"/>
    <property type="match status" value="1"/>
</dbReference>
<dbReference type="EMBL" id="JBHSGS010000036">
    <property type="protein sequence ID" value="MFC4719371.1"/>
    <property type="molecule type" value="Genomic_DNA"/>
</dbReference>
<evidence type="ECO:0000313" key="2">
    <source>
        <dbReference type="EMBL" id="MFC4719371.1"/>
    </source>
</evidence>
<accession>A0ABV9MTN5</accession>
<dbReference type="Pfam" id="PF01909">
    <property type="entry name" value="NTP_transf_2"/>
    <property type="match status" value="1"/>
</dbReference>
<dbReference type="InterPro" id="IPR043519">
    <property type="entry name" value="NT_sf"/>
</dbReference>
<keyword evidence="3" id="KW-1185">Reference proteome</keyword>
<evidence type="ECO:0000313" key="3">
    <source>
        <dbReference type="Proteomes" id="UP001595969"/>
    </source>
</evidence>
<sequence>MDDNTQLYERAKELECIYQVEEILKKTQQPFPEQMKELTELIPQGFMLPTACRIKITIGTDAYFTEDFARAKVLHRSPLMAGYVCVGEITMGYIQALLPNDCELLINEVKLLDTIANRISIFALDKQRTLFSQWIQEQSPKLGDVSDEQPAPIPKNLKSKNILFAGNAVTANRLIDGITHLVYINETKELAPLIDAEFSAIEEVLERLNDLLPWRHFLFIARNTCFQKIALQAKKDSSTVNFSSAAALIEMIPERQKTTTDSYLPAFFSQKLTDKQVARFSLDLSNQGNTFQESYLRHSQNLLSTLLPTFDWLADIIKVIEIPANSAGKTLSLHMNTVIDQAIAFFTEAPPTVSDSFLPNKDRQKQDKTSHWQWRHYMAKQVANALDMDAFCVKGLYLFGSTNTGEAGMGSDIDLLIHVGEQTATQKRSLEDWLDGWSQALASMNYLQTGYQLDRLLDIHLVTDENIRQGDSFAIKIHSIIDPPETLRLAQPQKIG</sequence>
<dbReference type="CDD" id="cd05403">
    <property type="entry name" value="NT_KNTase_like"/>
    <property type="match status" value="1"/>
</dbReference>
<gene>
    <name evidence="2" type="ORF">ACFO5I_06465</name>
</gene>
<protein>
    <submittedName>
        <fullName evidence="2">Nucleotidyltransferase domain-containing protein</fullName>
    </submittedName>
</protein>
<dbReference type="Gene3D" id="3.30.460.10">
    <property type="entry name" value="Beta Polymerase, domain 2"/>
    <property type="match status" value="1"/>
</dbReference>
<proteinExistence type="predicted"/>
<dbReference type="Proteomes" id="UP001595969">
    <property type="component" value="Unassembled WGS sequence"/>
</dbReference>
<organism evidence="2 3">
    <name type="scientific">Enterococcus lemanii</name>
    <dbReference type="NCBI Taxonomy" id="1159752"/>
    <lineage>
        <taxon>Bacteria</taxon>
        <taxon>Bacillati</taxon>
        <taxon>Bacillota</taxon>
        <taxon>Bacilli</taxon>
        <taxon>Lactobacillales</taxon>
        <taxon>Enterococcaceae</taxon>
        <taxon>Enterococcus</taxon>
    </lineage>
</organism>
<name>A0ABV9MTN5_9ENTE</name>
<reference evidence="3" key="1">
    <citation type="journal article" date="2019" name="Int. J. Syst. Evol. Microbiol.">
        <title>The Global Catalogue of Microorganisms (GCM) 10K type strain sequencing project: providing services to taxonomists for standard genome sequencing and annotation.</title>
        <authorList>
            <consortium name="The Broad Institute Genomics Platform"/>
            <consortium name="The Broad Institute Genome Sequencing Center for Infectious Disease"/>
            <person name="Wu L."/>
            <person name="Ma J."/>
        </authorList>
    </citation>
    <scope>NUCLEOTIDE SEQUENCE [LARGE SCALE GENOMIC DNA]</scope>
    <source>
        <strain evidence="3">CGMCC 1.19032</strain>
    </source>
</reference>
<comment type="caution">
    <text evidence="2">The sequence shown here is derived from an EMBL/GenBank/DDBJ whole genome shotgun (WGS) entry which is preliminary data.</text>
</comment>
<feature type="domain" description="Polymerase nucleotidyl transferase" evidence="1">
    <location>
        <begin position="393"/>
        <end position="432"/>
    </location>
</feature>
<evidence type="ECO:0000259" key="1">
    <source>
        <dbReference type="Pfam" id="PF01909"/>
    </source>
</evidence>
<dbReference type="InterPro" id="IPR002934">
    <property type="entry name" value="Polymerase_NTP_transf_dom"/>
</dbReference>